<evidence type="ECO:0000256" key="8">
    <source>
        <dbReference type="ARBA" id="ARBA00035585"/>
    </source>
</evidence>
<dbReference type="PANTHER" id="PTHR28259:SF1">
    <property type="entry name" value="FLUORIDE EXPORT PROTEIN 1-RELATED"/>
    <property type="match status" value="1"/>
</dbReference>
<comment type="catalytic activity">
    <reaction evidence="8">
        <text>fluoride(in) = fluoride(out)</text>
        <dbReference type="Rhea" id="RHEA:76159"/>
        <dbReference type="ChEBI" id="CHEBI:17051"/>
    </reaction>
    <physiologicalReaction direction="left-to-right" evidence="8">
        <dbReference type="Rhea" id="RHEA:76160"/>
    </physiologicalReaction>
</comment>
<name>A0ABP9GT47_9ACTN</name>
<evidence type="ECO:0000256" key="9">
    <source>
        <dbReference type="ARBA" id="ARBA00049940"/>
    </source>
</evidence>
<feature type="transmembrane region" description="Helical" evidence="10">
    <location>
        <begin position="156"/>
        <end position="174"/>
    </location>
</feature>
<keyword evidence="5 10" id="KW-0472">Membrane</keyword>
<sequence length="226" mass="22893">MGTGDEAGAEDATGVTGPAARDGRRSGDAAGAGAPDRAPEPGAADAADDGALPDHREHPDRPDHPAHPHAYPEPVDPDIDFDGTLPTVGLPAIVAVVALGGAIGASARFGAGRLWPTAHGAFPWTTFAVNAVGCAVIGVFLVVVTELYQAHPLVRPFFGTGVLGGFTTFSTYAVDIERLVKADRPATAVAYLAGTLVTALVCVWAAATAIRRFAARHTGAQSGVAA</sequence>
<proteinExistence type="inferred from homology"/>
<dbReference type="NCBIfam" id="TIGR00494">
    <property type="entry name" value="crcB"/>
    <property type="match status" value="1"/>
</dbReference>
<evidence type="ECO:0000256" key="4">
    <source>
        <dbReference type="ARBA" id="ARBA00022989"/>
    </source>
</evidence>
<keyword evidence="3 10" id="KW-0812">Transmembrane</keyword>
<evidence type="ECO:0000256" key="7">
    <source>
        <dbReference type="ARBA" id="ARBA00035120"/>
    </source>
</evidence>
<evidence type="ECO:0000313" key="13">
    <source>
        <dbReference type="Proteomes" id="UP001500466"/>
    </source>
</evidence>
<feature type="binding site" evidence="10">
    <location>
        <position position="164"/>
    </location>
    <ligand>
        <name>Na(+)</name>
        <dbReference type="ChEBI" id="CHEBI:29101"/>
        <note>structural</note>
    </ligand>
</feature>
<keyword evidence="13" id="KW-1185">Reference proteome</keyword>
<gene>
    <name evidence="10" type="primary">fluC</name>
    <name evidence="10" type="synonym">crcB</name>
    <name evidence="12" type="ORF">GCM10023205_11940</name>
</gene>
<evidence type="ECO:0000256" key="10">
    <source>
        <dbReference type="HAMAP-Rule" id="MF_00454"/>
    </source>
</evidence>
<keyword evidence="10" id="KW-0406">Ion transport</keyword>
<comment type="subcellular location">
    <subcellularLocation>
        <location evidence="1 10">Cell membrane</location>
        <topology evidence="1 10">Multi-pass membrane protein</topology>
    </subcellularLocation>
</comment>
<keyword evidence="6 10" id="KW-0407">Ion channel</keyword>
<keyword evidence="4 10" id="KW-1133">Transmembrane helix</keyword>
<feature type="transmembrane region" description="Helical" evidence="10">
    <location>
        <begin position="121"/>
        <end position="144"/>
    </location>
</feature>
<dbReference type="Proteomes" id="UP001500466">
    <property type="component" value="Unassembled WGS sequence"/>
</dbReference>
<feature type="compositionally biased region" description="Low complexity" evidence="11">
    <location>
        <begin position="28"/>
        <end position="45"/>
    </location>
</feature>
<evidence type="ECO:0000313" key="12">
    <source>
        <dbReference type="EMBL" id="GAA4952375.1"/>
    </source>
</evidence>
<dbReference type="Pfam" id="PF02537">
    <property type="entry name" value="CRCB"/>
    <property type="match status" value="1"/>
</dbReference>
<evidence type="ECO:0000256" key="6">
    <source>
        <dbReference type="ARBA" id="ARBA00023303"/>
    </source>
</evidence>
<comment type="similarity">
    <text evidence="7 10">Belongs to the fluoride channel Fluc/FEX (TC 1.A.43) family.</text>
</comment>
<feature type="compositionally biased region" description="Basic and acidic residues" evidence="11">
    <location>
        <begin position="52"/>
        <end position="66"/>
    </location>
</feature>
<keyword evidence="10" id="KW-0813">Transport</keyword>
<feature type="transmembrane region" description="Helical" evidence="10">
    <location>
        <begin position="186"/>
        <end position="207"/>
    </location>
</feature>
<comment type="function">
    <text evidence="9 10">Fluoride-specific ion channel. Important for reducing fluoride concentration in the cell, thus reducing its toxicity.</text>
</comment>
<reference evidence="13" key="1">
    <citation type="journal article" date="2019" name="Int. J. Syst. Evol. Microbiol.">
        <title>The Global Catalogue of Microorganisms (GCM) 10K type strain sequencing project: providing services to taxonomists for standard genome sequencing and annotation.</title>
        <authorList>
            <consortium name="The Broad Institute Genomics Platform"/>
            <consortium name="The Broad Institute Genome Sequencing Center for Infectious Disease"/>
            <person name="Wu L."/>
            <person name="Ma J."/>
        </authorList>
    </citation>
    <scope>NUCLEOTIDE SEQUENCE [LARGE SCALE GENOMIC DNA]</scope>
    <source>
        <strain evidence="13">JCM 17986</strain>
    </source>
</reference>
<accession>A0ABP9GT47</accession>
<feature type="transmembrane region" description="Helical" evidence="10">
    <location>
        <begin position="88"/>
        <end position="109"/>
    </location>
</feature>
<keyword evidence="10" id="KW-0479">Metal-binding</keyword>
<dbReference type="EMBL" id="BAABHS010000003">
    <property type="protein sequence ID" value="GAA4952375.1"/>
    <property type="molecule type" value="Genomic_DNA"/>
</dbReference>
<organism evidence="12 13">
    <name type="scientific">Yinghuangia aomiensis</name>
    <dbReference type="NCBI Taxonomy" id="676205"/>
    <lineage>
        <taxon>Bacteria</taxon>
        <taxon>Bacillati</taxon>
        <taxon>Actinomycetota</taxon>
        <taxon>Actinomycetes</taxon>
        <taxon>Kitasatosporales</taxon>
        <taxon>Streptomycetaceae</taxon>
        <taxon>Yinghuangia</taxon>
    </lineage>
</organism>
<feature type="region of interest" description="Disordered" evidence="11">
    <location>
        <begin position="1"/>
        <end position="82"/>
    </location>
</feature>
<evidence type="ECO:0000256" key="2">
    <source>
        <dbReference type="ARBA" id="ARBA00022475"/>
    </source>
</evidence>
<dbReference type="HAMAP" id="MF_00454">
    <property type="entry name" value="FluC"/>
    <property type="match status" value="1"/>
</dbReference>
<comment type="caution">
    <text evidence="12">The sequence shown here is derived from an EMBL/GenBank/DDBJ whole genome shotgun (WGS) entry which is preliminary data.</text>
</comment>
<evidence type="ECO:0000256" key="5">
    <source>
        <dbReference type="ARBA" id="ARBA00023136"/>
    </source>
</evidence>
<evidence type="ECO:0000256" key="11">
    <source>
        <dbReference type="SAM" id="MobiDB-lite"/>
    </source>
</evidence>
<keyword evidence="2 10" id="KW-1003">Cell membrane</keyword>
<evidence type="ECO:0000256" key="3">
    <source>
        <dbReference type="ARBA" id="ARBA00022692"/>
    </source>
</evidence>
<feature type="binding site" evidence="10">
    <location>
        <position position="167"/>
    </location>
    <ligand>
        <name>Na(+)</name>
        <dbReference type="ChEBI" id="CHEBI:29101"/>
        <note>structural</note>
    </ligand>
</feature>
<keyword evidence="10" id="KW-0915">Sodium</keyword>
<protein>
    <recommendedName>
        <fullName evidence="10">Fluoride-specific ion channel FluC</fullName>
    </recommendedName>
</protein>
<dbReference type="PANTHER" id="PTHR28259">
    <property type="entry name" value="FLUORIDE EXPORT PROTEIN 1-RELATED"/>
    <property type="match status" value="1"/>
</dbReference>
<dbReference type="InterPro" id="IPR003691">
    <property type="entry name" value="FluC"/>
</dbReference>
<evidence type="ECO:0000256" key="1">
    <source>
        <dbReference type="ARBA" id="ARBA00004651"/>
    </source>
</evidence>
<comment type="activity regulation">
    <text evidence="10">Na(+) is not transported, but it plays an essential structural role and its presence is essential for fluoride channel function.</text>
</comment>